<comment type="similarity">
    <text evidence="1">Belongs to the protease inhibitor I20 (potato type II proteinase inhibitor) family.</text>
</comment>
<evidence type="ECO:0000313" key="4">
    <source>
        <dbReference type="EMBL" id="KAG5544748.1"/>
    </source>
</evidence>
<dbReference type="AlphaFoldDB" id="A0AAV6JX36"/>
<proteinExistence type="inferred from homology"/>
<dbReference type="SUPFAM" id="SSF100897">
    <property type="entry name" value="Plant proteinase inhibitors"/>
    <property type="match status" value="1"/>
</dbReference>
<sequence>MKPVLLESEMIRNVEFERFRLWQDYGCSGLCSPPSLPHSVTLSHTTDHTVHPNFLPKAFHGISGILIVDLIQASLAPRCCSLLFTVGMQQLRMSIDLMQSKHGFLCIMVLCVPFRRWVHVKHRNPQALHGGFYCLLPIQGRRVIAAVTRCQTVLVYQALTEAGKFRVVTSFTARIVSAEKLWISAVGLFLLAAKPEHASAKICPQDCRVAEYMICGGEKQEAACNCCFAGKGCTIYYSDGTKSVCS</sequence>
<dbReference type="PANTHER" id="PTHR33832">
    <property type="entry name" value="SERINE-TYPE ENDOPEPTIDASE INHIBITOR"/>
    <property type="match status" value="1"/>
</dbReference>
<evidence type="ECO:0000256" key="2">
    <source>
        <dbReference type="ARBA" id="ARBA00022690"/>
    </source>
</evidence>
<dbReference type="Pfam" id="PF02428">
    <property type="entry name" value="Prot_inhib_II"/>
    <property type="match status" value="1"/>
</dbReference>
<accession>A0AAV6JX36</accession>
<name>A0AAV6JX36_9ERIC</name>
<organism evidence="4 5">
    <name type="scientific">Rhododendron griersonianum</name>
    <dbReference type="NCBI Taxonomy" id="479676"/>
    <lineage>
        <taxon>Eukaryota</taxon>
        <taxon>Viridiplantae</taxon>
        <taxon>Streptophyta</taxon>
        <taxon>Embryophyta</taxon>
        <taxon>Tracheophyta</taxon>
        <taxon>Spermatophyta</taxon>
        <taxon>Magnoliopsida</taxon>
        <taxon>eudicotyledons</taxon>
        <taxon>Gunneridae</taxon>
        <taxon>Pentapetalae</taxon>
        <taxon>asterids</taxon>
        <taxon>Ericales</taxon>
        <taxon>Ericaceae</taxon>
        <taxon>Ericoideae</taxon>
        <taxon>Rhodoreae</taxon>
        <taxon>Rhododendron</taxon>
    </lineage>
</organism>
<keyword evidence="2" id="KW-0646">Protease inhibitor</keyword>
<dbReference type="EMBL" id="JACTNZ010000006">
    <property type="protein sequence ID" value="KAG5544748.1"/>
    <property type="molecule type" value="Genomic_DNA"/>
</dbReference>
<dbReference type="PANTHER" id="PTHR33832:SF15">
    <property type="entry name" value="SERINE-TYPE ENDOPEPTIDASE INHIBITOR"/>
    <property type="match status" value="1"/>
</dbReference>
<dbReference type="InterPro" id="IPR003465">
    <property type="entry name" value="Prot_inh_I20"/>
</dbReference>
<evidence type="ECO:0000313" key="5">
    <source>
        <dbReference type="Proteomes" id="UP000823749"/>
    </source>
</evidence>
<dbReference type="InterPro" id="IPR051391">
    <property type="entry name" value="Protease_inhibitor_I20"/>
</dbReference>
<dbReference type="Gene3D" id="3.30.60.30">
    <property type="match status" value="1"/>
</dbReference>
<keyword evidence="5" id="KW-1185">Reference proteome</keyword>
<gene>
    <name evidence="4" type="ORF">RHGRI_017254</name>
</gene>
<dbReference type="Proteomes" id="UP000823749">
    <property type="component" value="Chromosome 6"/>
</dbReference>
<comment type="caution">
    <text evidence="4">The sequence shown here is derived from an EMBL/GenBank/DDBJ whole genome shotgun (WGS) entry which is preliminary data.</text>
</comment>
<keyword evidence="3" id="KW-0722">Serine protease inhibitor</keyword>
<protein>
    <submittedName>
        <fullName evidence="4">Uncharacterized protein</fullName>
    </submittedName>
</protein>
<reference evidence="4 5" key="1">
    <citation type="submission" date="2020-08" db="EMBL/GenBank/DDBJ databases">
        <title>Plant Genome Project.</title>
        <authorList>
            <person name="Zhang R.-G."/>
        </authorList>
    </citation>
    <scope>NUCLEOTIDE SEQUENCE [LARGE SCALE GENOMIC DNA]</scope>
    <source>
        <strain evidence="4">WSP0</strain>
        <tissue evidence="4">Leaf</tissue>
    </source>
</reference>
<dbReference type="GO" id="GO:0004867">
    <property type="term" value="F:serine-type endopeptidase inhibitor activity"/>
    <property type="evidence" value="ECO:0007669"/>
    <property type="project" value="UniProtKB-KW"/>
</dbReference>
<evidence type="ECO:0000256" key="3">
    <source>
        <dbReference type="ARBA" id="ARBA00022900"/>
    </source>
</evidence>
<evidence type="ECO:0000256" key="1">
    <source>
        <dbReference type="ARBA" id="ARBA00007766"/>
    </source>
</evidence>